<evidence type="ECO:0000313" key="8">
    <source>
        <dbReference type="Proteomes" id="UP000050783"/>
    </source>
</evidence>
<name>A0A0P1EVI4_9RHOB</name>
<evidence type="ECO:0000256" key="2">
    <source>
        <dbReference type="ARBA" id="ARBA00022676"/>
    </source>
</evidence>
<dbReference type="InterPro" id="IPR029044">
    <property type="entry name" value="Nucleotide-diphossugar_trans"/>
</dbReference>
<dbReference type="SUPFAM" id="SSF53448">
    <property type="entry name" value="Nucleotide-diphospho-sugar transferases"/>
    <property type="match status" value="1"/>
</dbReference>
<dbReference type="GO" id="GO:0016020">
    <property type="term" value="C:membrane"/>
    <property type="evidence" value="ECO:0007669"/>
    <property type="project" value="UniProtKB-SubCell"/>
</dbReference>
<dbReference type="GeneID" id="55491580"/>
<gene>
    <name evidence="7" type="ORF">RUA4292_00254</name>
</gene>
<keyword evidence="5" id="KW-1133">Transmembrane helix</keyword>
<sequence length="292" mass="34284">MRVPLNTSENNKINSIRSSIRQWNAKRKQNRKKQRKLRNLGTYDNQLCVLGIFKNEALNTREWVEHYKWQGADKVFLIDNGSTDNSLELLSEFIDSGFVEVISLPKRHKQLHHYWRAFKHFEIAKRFRWLIVADLDEFWFCKDGELLSEALRAYDDIDVIYVNWSMFGSSGHIKHPASLRLSLHQKWPHLYPHKGKKYAVRTSVVKKVLHLSMHSVRGADSSRTVSDNQKFQINHYAVQSREFWTTVKMTRGDAFNQHTEIARQLEFLSFFDAQCSEEDILLAEMVASLPST</sequence>
<keyword evidence="6" id="KW-0472">Membrane</keyword>
<evidence type="ECO:0000256" key="5">
    <source>
        <dbReference type="ARBA" id="ARBA00022989"/>
    </source>
</evidence>
<accession>A0A0P1EVI4</accession>
<dbReference type="RefSeq" id="WP_058275962.1">
    <property type="nucleotide sequence ID" value="NZ_CYPU01000007.1"/>
</dbReference>
<dbReference type="Pfam" id="PF01697">
    <property type="entry name" value="Glyco_transf_92"/>
    <property type="match status" value="1"/>
</dbReference>
<dbReference type="PANTHER" id="PTHR21461">
    <property type="entry name" value="GLYCOSYLTRANSFERASE FAMILY 92 PROTEIN"/>
    <property type="match status" value="1"/>
</dbReference>
<dbReference type="InterPro" id="IPR008166">
    <property type="entry name" value="Glyco_transf_92"/>
</dbReference>
<dbReference type="GO" id="GO:0016757">
    <property type="term" value="F:glycosyltransferase activity"/>
    <property type="evidence" value="ECO:0007669"/>
    <property type="project" value="UniProtKB-KW"/>
</dbReference>
<organism evidence="7 8">
    <name type="scientific">Ruegeria atlantica</name>
    <dbReference type="NCBI Taxonomy" id="81569"/>
    <lineage>
        <taxon>Bacteria</taxon>
        <taxon>Pseudomonadati</taxon>
        <taxon>Pseudomonadota</taxon>
        <taxon>Alphaproteobacteria</taxon>
        <taxon>Rhodobacterales</taxon>
        <taxon>Roseobacteraceae</taxon>
        <taxon>Ruegeria</taxon>
    </lineage>
</organism>
<proteinExistence type="predicted"/>
<dbReference type="Proteomes" id="UP000050783">
    <property type="component" value="Unassembled WGS sequence"/>
</dbReference>
<dbReference type="Gene3D" id="3.90.550.10">
    <property type="entry name" value="Spore Coat Polysaccharide Biosynthesis Protein SpsA, Chain A"/>
    <property type="match status" value="1"/>
</dbReference>
<evidence type="ECO:0008006" key="9">
    <source>
        <dbReference type="Google" id="ProtNLM"/>
    </source>
</evidence>
<dbReference type="OrthoDB" id="1997677at2"/>
<evidence type="ECO:0000256" key="3">
    <source>
        <dbReference type="ARBA" id="ARBA00022679"/>
    </source>
</evidence>
<dbReference type="PANTHER" id="PTHR21461:SF69">
    <property type="entry name" value="GLYCOSYLTRANSFERASE FAMILY 92 PROTEIN"/>
    <property type="match status" value="1"/>
</dbReference>
<dbReference type="EMBL" id="CYPU01000007">
    <property type="protein sequence ID" value="CUH46090.1"/>
    <property type="molecule type" value="Genomic_DNA"/>
</dbReference>
<comment type="subcellular location">
    <subcellularLocation>
        <location evidence="1">Membrane</location>
        <topology evidence="1">Single-pass membrane protein</topology>
    </subcellularLocation>
</comment>
<dbReference type="CDD" id="cd00761">
    <property type="entry name" value="Glyco_tranf_GTA_type"/>
    <property type="match status" value="1"/>
</dbReference>
<protein>
    <recommendedName>
        <fullName evidence="9">Glycosyl transferase family 2</fullName>
    </recommendedName>
</protein>
<evidence type="ECO:0000313" key="7">
    <source>
        <dbReference type="EMBL" id="CUH46090.1"/>
    </source>
</evidence>
<keyword evidence="4" id="KW-0812">Transmembrane</keyword>
<evidence type="ECO:0000256" key="1">
    <source>
        <dbReference type="ARBA" id="ARBA00004167"/>
    </source>
</evidence>
<dbReference type="GO" id="GO:0005737">
    <property type="term" value="C:cytoplasm"/>
    <property type="evidence" value="ECO:0007669"/>
    <property type="project" value="TreeGrafter"/>
</dbReference>
<reference evidence="7 8" key="1">
    <citation type="submission" date="2015-09" db="EMBL/GenBank/DDBJ databases">
        <authorList>
            <consortium name="Swine Surveillance"/>
        </authorList>
    </citation>
    <scope>NUCLEOTIDE SEQUENCE [LARGE SCALE GENOMIC DNA]</scope>
    <source>
        <strain evidence="7 8">CECT 4292</strain>
    </source>
</reference>
<keyword evidence="2" id="KW-0328">Glycosyltransferase</keyword>
<keyword evidence="3" id="KW-0808">Transferase</keyword>
<dbReference type="AlphaFoldDB" id="A0A0P1EVI4"/>
<evidence type="ECO:0000256" key="6">
    <source>
        <dbReference type="ARBA" id="ARBA00023136"/>
    </source>
</evidence>
<evidence type="ECO:0000256" key="4">
    <source>
        <dbReference type="ARBA" id="ARBA00022692"/>
    </source>
</evidence>